<dbReference type="InterPro" id="IPR009057">
    <property type="entry name" value="Homeodomain-like_sf"/>
</dbReference>
<dbReference type="RefSeq" id="WP_375379245.1">
    <property type="nucleotide sequence ID" value="NZ_RIGB01000064.1"/>
</dbReference>
<organism evidence="1 2">
    <name type="scientific">Lactococcus lactis</name>
    <dbReference type="NCBI Taxonomy" id="1358"/>
    <lineage>
        <taxon>Bacteria</taxon>
        <taxon>Bacillati</taxon>
        <taxon>Bacillota</taxon>
        <taxon>Bacilli</taxon>
        <taxon>Lactobacillales</taxon>
        <taxon>Streptococcaceae</taxon>
        <taxon>Lactococcus</taxon>
    </lineage>
</organism>
<protein>
    <recommendedName>
        <fullName evidence="3">Transposase</fullName>
    </recommendedName>
</protein>
<reference evidence="1 2" key="1">
    <citation type="submission" date="2019-12" db="EMBL/GenBank/DDBJ databases">
        <title>Draft Genome Sequences of L. lactis strains MS22333, MS22334, MS22336, and MS22337, Isolated from Spontaneous Fermented Camel Milk in Ethiopia.</title>
        <authorList>
            <person name="Bragason E."/>
            <person name="Hansen E.B."/>
            <person name="Guya M.E."/>
            <person name="Berhe T."/>
        </authorList>
    </citation>
    <scope>NUCLEOTIDE SEQUENCE [LARGE SCALE GENOMIC DNA]</scope>
    <source>
        <strain evidence="1 2">MS22336</strain>
    </source>
</reference>
<evidence type="ECO:0000313" key="2">
    <source>
        <dbReference type="Proteomes" id="UP000477402"/>
    </source>
</evidence>
<dbReference type="SUPFAM" id="SSF46689">
    <property type="entry name" value="Homeodomain-like"/>
    <property type="match status" value="1"/>
</dbReference>
<gene>
    <name evidence="1" type="ORF">GTP08_04965</name>
</gene>
<dbReference type="Proteomes" id="UP000477402">
    <property type="component" value="Unassembled WGS sequence"/>
</dbReference>
<evidence type="ECO:0000313" key="1">
    <source>
        <dbReference type="EMBL" id="NEX55058.1"/>
    </source>
</evidence>
<evidence type="ECO:0008006" key="3">
    <source>
        <dbReference type="Google" id="ProtNLM"/>
    </source>
</evidence>
<proteinExistence type="predicted"/>
<name>A0A6M0M786_9LACT</name>
<accession>A0A6M0M786</accession>
<sequence length="48" mass="5558">MSGFKRYDEDFKQSLVNLYQTGKTQTELCKYYGVSGSVAKSETQKHYL</sequence>
<dbReference type="AlphaFoldDB" id="A0A6M0M786"/>
<comment type="caution">
    <text evidence="1">The sequence shown here is derived from an EMBL/GenBank/DDBJ whole genome shotgun (WGS) entry which is preliminary data.</text>
</comment>
<dbReference type="EMBL" id="WWDJ01000025">
    <property type="protein sequence ID" value="NEX55058.1"/>
    <property type="molecule type" value="Genomic_DNA"/>
</dbReference>